<name>A0AAW1HW48_POPJA</name>
<dbReference type="PANTHER" id="PTHR30050:SF4">
    <property type="entry name" value="ATP-BINDING PROTEIN RV3427C IN INSERTION SEQUENCE-RELATED"/>
    <property type="match status" value="1"/>
</dbReference>
<dbReference type="AlphaFoldDB" id="A0AAW1HW48"/>
<comment type="caution">
    <text evidence="2">The sequence shown here is derived from an EMBL/GenBank/DDBJ whole genome shotgun (WGS) entry which is preliminary data.</text>
</comment>
<keyword evidence="3" id="KW-1185">Reference proteome</keyword>
<reference evidence="2 3" key="1">
    <citation type="journal article" date="2024" name="BMC Genomics">
        <title>De novo assembly and annotation of Popillia japonica's genome with initial clues to its potential as an invasive pest.</title>
        <authorList>
            <person name="Cucini C."/>
            <person name="Boschi S."/>
            <person name="Funari R."/>
            <person name="Cardaioli E."/>
            <person name="Iannotti N."/>
            <person name="Marturano G."/>
            <person name="Paoli F."/>
            <person name="Bruttini M."/>
            <person name="Carapelli A."/>
            <person name="Frati F."/>
            <person name="Nardi F."/>
        </authorList>
    </citation>
    <scope>NUCLEOTIDE SEQUENCE [LARGE SCALE GENOMIC DNA]</scope>
    <source>
        <strain evidence="2">DMR45628</strain>
    </source>
</reference>
<dbReference type="SUPFAM" id="SSF52540">
    <property type="entry name" value="P-loop containing nucleoside triphosphate hydrolases"/>
    <property type="match status" value="1"/>
</dbReference>
<protein>
    <submittedName>
        <fullName evidence="2">Conserved phage C-terminus</fullName>
    </submittedName>
</protein>
<sequence length="655" mass="74494">MAERRMFSKTIIDSDAFLDMPLSTQSLYFHLSMRGDDEGFINNPRKIQKMIGASEDDLKLLIAKGFIIPFESGVVVIKHWKIHNYIRGDRKKATTYSDEKKLLEEKENGAYTLKTEGLQEIKEPEETALTKRQSAFKKSELAYSFMYKIRNAFIGCECPICGAVMQRDIEDGIATNNRIPSIQHNVPISKGGKHELGNISIICKQCNIELQDTVTGGLNADEVAEKWLEICEKDQCQSLGGHMSVTCPADVSIGKVRLGKVSIGKKEHIVEQSPTVYPYIDVIAYLNQAAGKRFKHASDKTKGFIKARINEGFTLDDFKRVIDTKVAEWGNNPDMKKKGKPMDSLEQTIQRLREMTAQSEDSCGEKLLPDKQEDPKVCSICNGTGFKHWRDEEGHFFADPCECQKEILKQRRLSFAEIPEKYKDATLETFSISAYESPKSKDIARQACKGIKYYLDNFNSLKSAGMGLYIHSNTKGSGKTRMAASVANHIMQNTTLQARFATSTRIITEIQSIWDDKTGTQSVSKLLNDLSRISVLISIWDDKTGTQSVSKLLNDLSRISVLIIDDFGTEIHKAWVEEKFYQIINERYINNLPTIFTSNCRLEQLKYDDRITNRIEEKTFQIAFPEESVRKAIKRKNHEAIKRKNHEELIENITK</sequence>
<dbReference type="Proteomes" id="UP001458880">
    <property type="component" value="Unassembled WGS sequence"/>
</dbReference>
<proteinExistence type="predicted"/>
<dbReference type="EMBL" id="JASPKY010000881">
    <property type="protein sequence ID" value="KAK9680678.1"/>
    <property type="molecule type" value="Genomic_DNA"/>
</dbReference>
<evidence type="ECO:0000313" key="2">
    <source>
        <dbReference type="EMBL" id="KAK9680678.1"/>
    </source>
</evidence>
<dbReference type="Gene3D" id="1.10.30.50">
    <property type="match status" value="1"/>
</dbReference>
<dbReference type="InterPro" id="IPR027417">
    <property type="entry name" value="P-loop_NTPase"/>
</dbReference>
<accession>A0AAW1HW48</accession>
<dbReference type="GO" id="GO:0006260">
    <property type="term" value="P:DNA replication"/>
    <property type="evidence" value="ECO:0007669"/>
    <property type="project" value="TreeGrafter"/>
</dbReference>
<gene>
    <name evidence="2" type="ORF">QE152_g38969</name>
</gene>
<dbReference type="NCBIfam" id="TIGR02220">
    <property type="entry name" value="phg_TIGR02220"/>
    <property type="match status" value="1"/>
</dbReference>
<dbReference type="Pfam" id="PF09524">
    <property type="entry name" value="Phg_2220_C"/>
    <property type="match status" value="1"/>
</dbReference>
<dbReference type="PANTHER" id="PTHR30050">
    <property type="entry name" value="CHROMOSOMAL REPLICATION INITIATOR PROTEIN DNAA"/>
    <property type="match status" value="1"/>
</dbReference>
<evidence type="ECO:0000313" key="3">
    <source>
        <dbReference type="Proteomes" id="UP001458880"/>
    </source>
</evidence>
<dbReference type="InterPro" id="IPR011741">
    <property type="entry name" value="Phg_2220_C"/>
</dbReference>
<feature type="domain" description="Phage conserved hypothetical protein C-terminal" evidence="1">
    <location>
        <begin position="282"/>
        <end position="337"/>
    </location>
</feature>
<organism evidence="2 3">
    <name type="scientific">Popillia japonica</name>
    <name type="common">Japanese beetle</name>
    <dbReference type="NCBI Taxonomy" id="7064"/>
    <lineage>
        <taxon>Eukaryota</taxon>
        <taxon>Metazoa</taxon>
        <taxon>Ecdysozoa</taxon>
        <taxon>Arthropoda</taxon>
        <taxon>Hexapoda</taxon>
        <taxon>Insecta</taxon>
        <taxon>Pterygota</taxon>
        <taxon>Neoptera</taxon>
        <taxon>Endopterygota</taxon>
        <taxon>Coleoptera</taxon>
        <taxon>Polyphaga</taxon>
        <taxon>Scarabaeiformia</taxon>
        <taxon>Scarabaeidae</taxon>
        <taxon>Rutelinae</taxon>
        <taxon>Popillia</taxon>
    </lineage>
</organism>
<dbReference type="Gene3D" id="3.40.50.300">
    <property type="entry name" value="P-loop containing nucleotide triphosphate hydrolases"/>
    <property type="match status" value="1"/>
</dbReference>
<evidence type="ECO:0000259" key="1">
    <source>
        <dbReference type="Pfam" id="PF09524"/>
    </source>
</evidence>